<organism evidence="1 2">
    <name type="scientific">Cryobacterium glucosi</name>
    <dbReference type="NCBI Taxonomy" id="1259175"/>
    <lineage>
        <taxon>Bacteria</taxon>
        <taxon>Bacillati</taxon>
        <taxon>Actinomycetota</taxon>
        <taxon>Actinomycetes</taxon>
        <taxon>Micrococcales</taxon>
        <taxon>Microbacteriaceae</taxon>
        <taxon>Cryobacterium</taxon>
    </lineage>
</organism>
<keyword evidence="2" id="KW-1185">Reference proteome</keyword>
<dbReference type="EMBL" id="SOFS01000046">
    <property type="protein sequence ID" value="TFC16548.1"/>
    <property type="molecule type" value="Genomic_DNA"/>
</dbReference>
<dbReference type="RefSeq" id="WP_134562298.1">
    <property type="nucleotide sequence ID" value="NZ_SOFS01000046.1"/>
</dbReference>
<accession>A0ABY2IKF3</accession>
<proteinExistence type="predicted"/>
<comment type="caution">
    <text evidence="1">The sequence shown here is derived from an EMBL/GenBank/DDBJ whole genome shotgun (WGS) entry which is preliminary data.</text>
</comment>
<protein>
    <recommendedName>
        <fullName evidence="3">DNA methylase adenine-specific domain-containing protein</fullName>
    </recommendedName>
</protein>
<sequence>MSIAEPALLMSMSDIAALARVQRPVVSVWRSRSALTDTPFPAPAALRNGRELFDATAVGAWLSDTGHGNNPQASADAAAHAVLDGQTRTQADTFHTVTALLALRSVIGRPLGTLSGSDLVDAADEHDPDDDAFYREIEAIGAASAGLVGYVDALVEAAYGEAEAFERLLADQFKREPQGASGTTLSDEGLNLIARTAHALAGTQPSESVFVDATGGASDVLLAIAHTEYASGDLTVVTANDDSDTARMVRRRLLVHRIARDGLEVQSSGAFSVTGRAVHVAQLPPATEPWMSAAGMLSAIEQIVLQMDDDQLAVVLAPSAVLSDSGLSRDTDAVRSSLLRSGRVRAIVRLPAGLLTYKPQRVQTLWVLGAAHARVPLVDRWTMVADLSAQRLNPTAIEDLVSDLVASLGDRATVRAHAFRFARLVLTRSLLASRDSLVAGAHSTARAASSAQGTELALRVDELIRALNDPVPALPPGRAAANASDAPFSPVGFAITLQPVSSDNPSSSTTQPPTASVEQLLANRHLRYFPGNRIDIADLDVAPRGAPGTPAMGTRSTGIRVIGPPEVCGDVTVGDRRIDPLLFATGYPAGRVTEPGDVIFCTAPSLAAIVDEDGTSVVLFPARILRINPGNPNGLLSAVLAADIAALPAGDRRWRRWRPRQIPDAQRTALAGALASVRLEQQHAQRRLAQLDELTDLVMAGVTAGTLTFSQAAGPQISPTLAPSEGTP</sequence>
<name>A0ABY2IKF3_9MICO</name>
<evidence type="ECO:0008006" key="3">
    <source>
        <dbReference type="Google" id="ProtNLM"/>
    </source>
</evidence>
<dbReference type="Proteomes" id="UP000297604">
    <property type="component" value="Unassembled WGS sequence"/>
</dbReference>
<evidence type="ECO:0000313" key="1">
    <source>
        <dbReference type="EMBL" id="TFC16548.1"/>
    </source>
</evidence>
<reference evidence="1 2" key="1">
    <citation type="submission" date="2019-03" db="EMBL/GenBank/DDBJ databases">
        <title>Genomics of glacier-inhabiting Cryobacterium strains.</title>
        <authorList>
            <person name="Liu Q."/>
            <person name="Xin Y.-H."/>
        </authorList>
    </citation>
    <scope>NUCLEOTIDE SEQUENCE [LARGE SCALE GENOMIC DNA]</scope>
    <source>
        <strain evidence="1 2">MDB1-5</strain>
    </source>
</reference>
<gene>
    <name evidence="1" type="ORF">E3O46_18020</name>
</gene>
<evidence type="ECO:0000313" key="2">
    <source>
        <dbReference type="Proteomes" id="UP000297604"/>
    </source>
</evidence>